<dbReference type="EMBL" id="JASTZU010000063">
    <property type="protein sequence ID" value="MDL4843109.1"/>
    <property type="molecule type" value="Genomic_DNA"/>
</dbReference>
<keyword evidence="3" id="KW-1185">Reference proteome</keyword>
<keyword evidence="2" id="KW-0238">DNA-binding</keyword>
<accession>A0ABT7LCE9</accession>
<keyword evidence="1" id="KW-1133">Transmembrane helix</keyword>
<dbReference type="GO" id="GO:0003677">
    <property type="term" value="F:DNA binding"/>
    <property type="evidence" value="ECO:0007669"/>
    <property type="project" value="UniProtKB-KW"/>
</dbReference>
<gene>
    <name evidence="2" type="ORF">QQS35_21965</name>
</gene>
<organism evidence="2 3">
    <name type="scientific">Aquibacillus rhizosphaerae</name>
    <dbReference type="NCBI Taxonomy" id="3051431"/>
    <lineage>
        <taxon>Bacteria</taxon>
        <taxon>Bacillati</taxon>
        <taxon>Bacillota</taxon>
        <taxon>Bacilli</taxon>
        <taxon>Bacillales</taxon>
        <taxon>Bacillaceae</taxon>
        <taxon>Aquibacillus</taxon>
    </lineage>
</organism>
<evidence type="ECO:0000256" key="1">
    <source>
        <dbReference type="SAM" id="Phobius"/>
    </source>
</evidence>
<evidence type="ECO:0000313" key="2">
    <source>
        <dbReference type="EMBL" id="MDL4843109.1"/>
    </source>
</evidence>
<comment type="caution">
    <text evidence="2">The sequence shown here is derived from an EMBL/GenBank/DDBJ whole genome shotgun (WGS) entry which is preliminary data.</text>
</comment>
<protein>
    <submittedName>
        <fullName evidence="2">DNA-binding protein</fullName>
    </submittedName>
</protein>
<proteinExistence type="predicted"/>
<feature type="transmembrane region" description="Helical" evidence="1">
    <location>
        <begin position="12"/>
        <end position="30"/>
    </location>
</feature>
<name>A0ABT7LCE9_9BACI</name>
<keyword evidence="1" id="KW-0472">Membrane</keyword>
<keyword evidence="1" id="KW-0812">Transmembrane</keyword>
<dbReference type="RefSeq" id="WP_285934402.1">
    <property type="nucleotide sequence ID" value="NZ_JASTZU010000063.1"/>
</dbReference>
<evidence type="ECO:0000313" key="3">
    <source>
        <dbReference type="Proteomes" id="UP001235343"/>
    </source>
</evidence>
<dbReference type="Proteomes" id="UP001235343">
    <property type="component" value="Unassembled WGS sequence"/>
</dbReference>
<reference evidence="2 3" key="1">
    <citation type="submission" date="2023-06" db="EMBL/GenBank/DDBJ databases">
        <title>Aquibacillus rhizosphaerae LR5S19.</title>
        <authorList>
            <person name="Sun J.-Q."/>
        </authorList>
    </citation>
    <scope>NUCLEOTIDE SEQUENCE [LARGE SCALE GENOMIC DNA]</scope>
    <source>
        <strain evidence="2 3">LR5S19</strain>
    </source>
</reference>
<sequence>MSFWHIFLELDFIAIGVGIAIAGYCIGTGLHSSEKTLIDQLNEENEDELVNEDELEMFLGIPKADTKVLVKEYPDVPYIRLNGNVYFNKKNLRKWFMDYKK</sequence>